<dbReference type="Gene3D" id="1.25.40.20">
    <property type="entry name" value="Ankyrin repeat-containing domain"/>
    <property type="match status" value="1"/>
</dbReference>
<dbReference type="SMART" id="SM00248">
    <property type="entry name" value="ANK"/>
    <property type="match status" value="2"/>
</dbReference>
<dbReference type="Pfam" id="PF04960">
    <property type="entry name" value="Glutaminase"/>
    <property type="match status" value="1"/>
</dbReference>
<dbReference type="KEGG" id="tad:TRIADDRAFT_32107"/>
<dbReference type="EMBL" id="DS985260">
    <property type="protein sequence ID" value="EDV20390.1"/>
    <property type="molecule type" value="Genomic_DNA"/>
</dbReference>
<name>B3SA78_TRIAD</name>
<evidence type="ECO:0000256" key="3">
    <source>
        <dbReference type="ARBA" id="ARBA00012918"/>
    </source>
</evidence>
<feature type="repeat" description="ANK" evidence="8">
    <location>
        <begin position="386"/>
        <end position="409"/>
    </location>
</feature>
<dbReference type="PANTHER" id="PTHR12544">
    <property type="entry name" value="GLUTAMINASE"/>
    <property type="match status" value="1"/>
</dbReference>
<dbReference type="GO" id="GO:0006543">
    <property type="term" value="P:L-glutamine catabolic process"/>
    <property type="evidence" value="ECO:0000318"/>
    <property type="project" value="GO_Central"/>
</dbReference>
<dbReference type="GO" id="GO:0006537">
    <property type="term" value="P:glutamate biosynthetic process"/>
    <property type="evidence" value="ECO:0000318"/>
    <property type="project" value="GO_Central"/>
</dbReference>
<organism evidence="9 10">
    <name type="scientific">Trichoplax adhaerens</name>
    <name type="common">Trichoplax reptans</name>
    <dbReference type="NCBI Taxonomy" id="10228"/>
    <lineage>
        <taxon>Eukaryota</taxon>
        <taxon>Metazoa</taxon>
        <taxon>Placozoa</taxon>
        <taxon>Uniplacotomia</taxon>
        <taxon>Trichoplacea</taxon>
        <taxon>Trichoplacidae</taxon>
        <taxon>Trichoplax</taxon>
    </lineage>
</organism>
<dbReference type="PROSITE" id="PS50088">
    <property type="entry name" value="ANK_REPEAT"/>
    <property type="match status" value="1"/>
</dbReference>
<comment type="catalytic activity">
    <reaction evidence="6">
        <text>L-glutamine + H2O = L-glutamate + NH4(+)</text>
        <dbReference type="Rhea" id="RHEA:15889"/>
        <dbReference type="ChEBI" id="CHEBI:15377"/>
        <dbReference type="ChEBI" id="CHEBI:28938"/>
        <dbReference type="ChEBI" id="CHEBI:29985"/>
        <dbReference type="ChEBI" id="CHEBI:58359"/>
        <dbReference type="EC" id="3.5.1.2"/>
    </reaction>
</comment>
<dbReference type="FunFam" id="1.25.40.20:FF:000069">
    <property type="entry name" value="Glutaminase, isoform E"/>
    <property type="match status" value="1"/>
</dbReference>
<evidence type="ECO:0000256" key="5">
    <source>
        <dbReference type="ARBA" id="ARBA00022801"/>
    </source>
</evidence>
<dbReference type="OrthoDB" id="9995210at2759"/>
<dbReference type="Proteomes" id="UP000009022">
    <property type="component" value="Unassembled WGS sequence"/>
</dbReference>
<dbReference type="HAMAP" id="MF_00313">
    <property type="entry name" value="Glutaminase"/>
    <property type="match status" value="1"/>
</dbReference>
<dbReference type="RefSeq" id="XP_002117084.1">
    <property type="nucleotide sequence ID" value="XM_002117048.1"/>
</dbReference>
<comment type="subunit">
    <text evidence="2">Homotetramer.</text>
</comment>
<dbReference type="InParanoid" id="B3SA78"/>
<keyword evidence="8" id="KW-0040">ANK repeat</keyword>
<comment type="similarity">
    <text evidence="1">Belongs to the glutaminase family.</text>
</comment>
<dbReference type="InterPro" id="IPR012338">
    <property type="entry name" value="Beta-lactam/transpept-like"/>
</dbReference>
<dbReference type="InterPro" id="IPR002110">
    <property type="entry name" value="Ankyrin_rpt"/>
</dbReference>
<accession>B3SA78</accession>
<dbReference type="OMA" id="IMCSTAV"/>
<dbReference type="SUPFAM" id="SSF48403">
    <property type="entry name" value="Ankyrin repeat"/>
    <property type="match status" value="1"/>
</dbReference>
<gene>
    <name evidence="9" type="ORF">TRIADDRAFT_32107</name>
</gene>
<dbReference type="SUPFAM" id="SSF56601">
    <property type="entry name" value="beta-lactamase/transpeptidase-like"/>
    <property type="match status" value="1"/>
</dbReference>
<dbReference type="NCBIfam" id="TIGR03814">
    <property type="entry name" value="Gln_ase"/>
    <property type="match status" value="1"/>
</dbReference>
<evidence type="ECO:0000313" key="9">
    <source>
        <dbReference type="EMBL" id="EDV20390.1"/>
    </source>
</evidence>
<dbReference type="GO" id="GO:0004359">
    <property type="term" value="F:glutaminase activity"/>
    <property type="evidence" value="ECO:0000318"/>
    <property type="project" value="GO_Central"/>
</dbReference>
<dbReference type="Pfam" id="PF12796">
    <property type="entry name" value="Ank_2"/>
    <property type="match status" value="1"/>
</dbReference>
<evidence type="ECO:0000256" key="4">
    <source>
        <dbReference type="ARBA" id="ARBA00022737"/>
    </source>
</evidence>
<dbReference type="EC" id="3.5.1.2" evidence="3"/>
<reference evidence="9 10" key="1">
    <citation type="journal article" date="2008" name="Nature">
        <title>The Trichoplax genome and the nature of placozoans.</title>
        <authorList>
            <person name="Srivastava M."/>
            <person name="Begovic E."/>
            <person name="Chapman J."/>
            <person name="Putnam N.H."/>
            <person name="Hellsten U."/>
            <person name="Kawashima T."/>
            <person name="Kuo A."/>
            <person name="Mitros T."/>
            <person name="Salamov A."/>
            <person name="Carpenter M.L."/>
            <person name="Signorovitch A.Y."/>
            <person name="Moreno M.A."/>
            <person name="Kamm K."/>
            <person name="Grimwood J."/>
            <person name="Schmutz J."/>
            <person name="Shapiro H."/>
            <person name="Grigoriev I.V."/>
            <person name="Buss L.W."/>
            <person name="Schierwater B."/>
            <person name="Dellaporta S.L."/>
            <person name="Rokhsar D.S."/>
        </authorList>
    </citation>
    <scope>NUCLEOTIDE SEQUENCE [LARGE SCALE GENOMIC DNA]</scope>
    <source>
        <strain evidence="9 10">Grell-BS-1999</strain>
    </source>
</reference>
<keyword evidence="10" id="KW-1185">Reference proteome</keyword>
<evidence type="ECO:0000256" key="8">
    <source>
        <dbReference type="PROSITE-ProRule" id="PRU00023"/>
    </source>
</evidence>
<dbReference type="HOGENOM" id="CLU_016439_1_0_1"/>
<dbReference type="CTD" id="6758374"/>
<evidence type="ECO:0000256" key="2">
    <source>
        <dbReference type="ARBA" id="ARBA00011881"/>
    </source>
</evidence>
<proteinExistence type="inferred from homology"/>
<sequence length="452" mass="50483">RCITGNIVLIIKIWRDDLIIPNFKEFKTIIENGYNKAKELKGGKVATYIPQLSRASPDYWGVSICTIDGQRYNLGDYDVPFCMQSCSKCISYAVALNDLSSDFVHQFVGYEPSGAVFNELTLNEQDQPHSPMINSGAIMVAALHKPDQHLSDRFEYIIKQFKKAAGGEYVGFDNATYISEKETADRNYALAYYMREKKAFPPNTVLEDTMNLYFQLCSTEIDCCSGAVMAATLANGGICPITGEKTFSPIAVRDTLSQMFSCGMYNYSGQFAFKVIGLPAKSGVSGAILIVIPNVMGICVWSPPLDKQGNSVRGLEFCNSLVEHCRFHRFDSLLKHSQTKFDPTNRFNDDNTGTLTAIQYAASRGDLTALRRYFLNGYRLDIPDYDGRTALHLAAIGGHVAAVRFLVEKCDVPINYTDRWGNTPLDDAKKFNRQQVIDILNKFLDSASNFPR</sequence>
<feature type="non-terminal residue" evidence="9">
    <location>
        <position position="1"/>
    </location>
</feature>
<keyword evidence="5" id="KW-0378">Hydrolase</keyword>
<dbReference type="PANTHER" id="PTHR12544:SF29">
    <property type="entry name" value="GLUTAMINASE"/>
    <property type="match status" value="1"/>
</dbReference>
<dbReference type="Gene3D" id="3.40.710.10">
    <property type="entry name" value="DD-peptidase/beta-lactamase superfamily"/>
    <property type="match status" value="1"/>
</dbReference>
<keyword evidence="4" id="KW-0677">Repeat</keyword>
<dbReference type="PROSITE" id="PS50297">
    <property type="entry name" value="ANK_REP_REGION"/>
    <property type="match status" value="1"/>
</dbReference>
<evidence type="ECO:0000313" key="10">
    <source>
        <dbReference type="Proteomes" id="UP000009022"/>
    </source>
</evidence>
<dbReference type="InterPro" id="IPR015868">
    <property type="entry name" value="Glutaminase"/>
</dbReference>
<evidence type="ECO:0000256" key="1">
    <source>
        <dbReference type="ARBA" id="ARBA00011076"/>
    </source>
</evidence>
<dbReference type="FunFam" id="3.40.710.10:FF:000008">
    <property type="entry name" value="Glutaminase, isoform E"/>
    <property type="match status" value="1"/>
</dbReference>
<dbReference type="STRING" id="10228.B3SA78"/>
<evidence type="ECO:0000256" key="6">
    <source>
        <dbReference type="ARBA" id="ARBA00049534"/>
    </source>
</evidence>
<dbReference type="PhylomeDB" id="B3SA78"/>
<protein>
    <recommendedName>
        <fullName evidence="3">glutaminase</fullName>
        <ecNumber evidence="3">3.5.1.2</ecNumber>
    </recommendedName>
    <alternativeName>
        <fullName evidence="7">L-glutamine amidohydrolase</fullName>
    </alternativeName>
</protein>
<dbReference type="GeneID" id="6758374"/>
<evidence type="ECO:0000256" key="7">
    <source>
        <dbReference type="ARBA" id="ARBA00077251"/>
    </source>
</evidence>
<dbReference type="InterPro" id="IPR036770">
    <property type="entry name" value="Ankyrin_rpt-contain_sf"/>
</dbReference>
<dbReference type="FunCoup" id="B3SA78">
    <property type="interactions" value="1293"/>
</dbReference>
<dbReference type="eggNOG" id="KOG0506">
    <property type="taxonomic scope" value="Eukaryota"/>
</dbReference>
<dbReference type="AlphaFoldDB" id="B3SA78"/>